<evidence type="ECO:0000313" key="4">
    <source>
        <dbReference type="EMBL" id="CAH2100481.1"/>
    </source>
</evidence>
<feature type="domain" description="DDE Tnp4" evidence="3">
    <location>
        <begin position="69"/>
        <end position="155"/>
    </location>
</feature>
<dbReference type="AlphaFoldDB" id="A0AAU9UN90"/>
<evidence type="ECO:0000256" key="1">
    <source>
        <dbReference type="ARBA" id="ARBA00001968"/>
    </source>
</evidence>
<evidence type="ECO:0000256" key="2">
    <source>
        <dbReference type="ARBA" id="ARBA00022723"/>
    </source>
</evidence>
<dbReference type="Proteomes" id="UP001153954">
    <property type="component" value="Unassembled WGS sequence"/>
</dbReference>
<dbReference type="Pfam" id="PF13359">
    <property type="entry name" value="DDE_Tnp_4"/>
    <property type="match status" value="1"/>
</dbReference>
<sequence>MSTSKNNNPKCCICSKFIKKVPGVPKHIKSDEDAAEFSTIFDCPIIVGPYYANLNDAAIMKEIIDSPDGICNLLEPGDVFVVDRGFRDVQAHLEDKGYQVLMPALKGKRNQLMTTESNASRYVTKIRWVVEAVHGMLKQKYHLLDQKFDNKMLPRFVKDQTNVLKAQVQSRHIGRKVYRCFIEYKPDTIGWSGILRYCCECANGLRTIGCCSHVAAIIFYLAHARYLAKIPRPAEILNSLFNKDNITTVIDEDSEED</sequence>
<comment type="cofactor">
    <cofactor evidence="1">
        <name>a divalent metal cation</name>
        <dbReference type="ChEBI" id="CHEBI:60240"/>
    </cofactor>
</comment>
<keyword evidence="5" id="KW-1185">Reference proteome</keyword>
<dbReference type="EMBL" id="CAKOGL010000022">
    <property type="protein sequence ID" value="CAH2100481.1"/>
    <property type="molecule type" value="Genomic_DNA"/>
</dbReference>
<reference evidence="4" key="1">
    <citation type="submission" date="2022-03" db="EMBL/GenBank/DDBJ databases">
        <authorList>
            <person name="Tunstrom K."/>
        </authorList>
    </citation>
    <scope>NUCLEOTIDE SEQUENCE</scope>
</reference>
<dbReference type="PANTHER" id="PTHR23080">
    <property type="entry name" value="THAP DOMAIN PROTEIN"/>
    <property type="match status" value="1"/>
</dbReference>
<evidence type="ECO:0000259" key="3">
    <source>
        <dbReference type="Pfam" id="PF13359"/>
    </source>
</evidence>
<accession>A0AAU9UN90</accession>
<protein>
    <recommendedName>
        <fullName evidence="3">DDE Tnp4 domain-containing protein</fullName>
    </recommendedName>
</protein>
<organism evidence="4 5">
    <name type="scientific">Euphydryas editha</name>
    <name type="common">Edith's checkerspot</name>
    <dbReference type="NCBI Taxonomy" id="104508"/>
    <lineage>
        <taxon>Eukaryota</taxon>
        <taxon>Metazoa</taxon>
        <taxon>Ecdysozoa</taxon>
        <taxon>Arthropoda</taxon>
        <taxon>Hexapoda</taxon>
        <taxon>Insecta</taxon>
        <taxon>Pterygota</taxon>
        <taxon>Neoptera</taxon>
        <taxon>Endopterygota</taxon>
        <taxon>Lepidoptera</taxon>
        <taxon>Glossata</taxon>
        <taxon>Ditrysia</taxon>
        <taxon>Papilionoidea</taxon>
        <taxon>Nymphalidae</taxon>
        <taxon>Nymphalinae</taxon>
        <taxon>Euphydryas</taxon>
    </lineage>
</organism>
<proteinExistence type="predicted"/>
<evidence type="ECO:0000313" key="5">
    <source>
        <dbReference type="Proteomes" id="UP001153954"/>
    </source>
</evidence>
<gene>
    <name evidence="4" type="ORF">EEDITHA_LOCUS15340</name>
</gene>
<dbReference type="InterPro" id="IPR027806">
    <property type="entry name" value="HARBI1_dom"/>
</dbReference>
<keyword evidence="2" id="KW-0479">Metal-binding</keyword>
<name>A0AAU9UN90_EUPED</name>
<comment type="caution">
    <text evidence="4">The sequence shown here is derived from an EMBL/GenBank/DDBJ whole genome shotgun (WGS) entry which is preliminary data.</text>
</comment>
<dbReference type="GO" id="GO:0046872">
    <property type="term" value="F:metal ion binding"/>
    <property type="evidence" value="ECO:0007669"/>
    <property type="project" value="UniProtKB-KW"/>
</dbReference>